<dbReference type="AlphaFoldDB" id="A0A0P9ZB45"/>
<accession>A0A0P9ZB45</accession>
<evidence type="ECO:0000313" key="2">
    <source>
        <dbReference type="Proteomes" id="UP000050554"/>
    </source>
</evidence>
<gene>
    <name evidence="1" type="ORF">ALO47_01834</name>
</gene>
<comment type="caution">
    <text evidence="1">The sequence shown here is derived from an EMBL/GenBank/DDBJ whole genome shotgun (WGS) entry which is preliminary data.</text>
</comment>
<protein>
    <submittedName>
        <fullName evidence="1">Uncharacterized protein</fullName>
    </submittedName>
</protein>
<name>A0A0P9ZB45_PSESI</name>
<dbReference type="EMBL" id="LJRF01000116">
    <property type="protein sequence ID" value="KPY46869.1"/>
    <property type="molecule type" value="Genomic_DNA"/>
</dbReference>
<dbReference type="Proteomes" id="UP000050554">
    <property type="component" value="Unassembled WGS sequence"/>
</dbReference>
<evidence type="ECO:0000313" key="1">
    <source>
        <dbReference type="EMBL" id="KPY46869.1"/>
    </source>
</evidence>
<dbReference type="RefSeq" id="WP_004881960.1">
    <property type="nucleotide sequence ID" value="NZ_LJRF01000116.1"/>
</dbReference>
<reference evidence="1 2" key="1">
    <citation type="submission" date="2015-09" db="EMBL/GenBank/DDBJ databases">
        <title>Genome announcement of multiple Pseudomonas syringae strains.</title>
        <authorList>
            <person name="Thakur S."/>
            <person name="Wang P.W."/>
            <person name="Gong Y."/>
            <person name="Weir B.S."/>
            <person name="Guttman D.S."/>
        </authorList>
    </citation>
    <scope>NUCLEOTIDE SEQUENCE [LARGE SCALE GENOMIC DNA]</scope>
    <source>
        <strain evidence="1 2">ICMP3882</strain>
    </source>
</reference>
<sequence length="111" mass="12074">MTSDNVSDKPGRIDVAILSAVRRLSPDRTRKLTFGQIYMELLKRSARVCPIVDCVLAVDVLAREGLLISERLLEVDPSFPYTQHIISGLTDVGAASLDEREAPSARSGCCG</sequence>
<organism evidence="1 2">
    <name type="scientific">Pseudomonas syringae pv. ribicola</name>
    <dbReference type="NCBI Taxonomy" id="55398"/>
    <lineage>
        <taxon>Bacteria</taxon>
        <taxon>Pseudomonadati</taxon>
        <taxon>Pseudomonadota</taxon>
        <taxon>Gammaproteobacteria</taxon>
        <taxon>Pseudomonadales</taxon>
        <taxon>Pseudomonadaceae</taxon>
        <taxon>Pseudomonas</taxon>
    </lineage>
</organism>
<dbReference type="PATRIC" id="fig|55398.3.peg.2301"/>
<proteinExistence type="predicted"/>